<evidence type="ECO:0000313" key="2">
    <source>
        <dbReference type="EMBL" id="RDI20744.1"/>
    </source>
</evidence>
<reference evidence="2 3" key="1">
    <citation type="submission" date="2018-07" db="EMBL/GenBank/DDBJ databases">
        <title>Genomic Encyclopedia of Type Strains, Phase IV (KMG-IV): sequencing the most valuable type-strain genomes for metagenomic binning, comparative biology and taxonomic classification.</title>
        <authorList>
            <person name="Goeker M."/>
        </authorList>
    </citation>
    <scope>NUCLEOTIDE SEQUENCE [LARGE SCALE GENOMIC DNA]</scope>
    <source>
        <strain evidence="2 3">DSM 21352</strain>
    </source>
</reference>
<comment type="caution">
    <text evidence="2">The sequence shown here is derived from an EMBL/GenBank/DDBJ whole genome shotgun (WGS) entry which is preliminary data.</text>
</comment>
<feature type="region of interest" description="Disordered" evidence="1">
    <location>
        <begin position="261"/>
        <end position="316"/>
    </location>
</feature>
<organism evidence="2 3">
    <name type="scientific">Pseudacidovorax intermedius</name>
    <dbReference type="NCBI Taxonomy" id="433924"/>
    <lineage>
        <taxon>Bacteria</taxon>
        <taxon>Pseudomonadati</taxon>
        <taxon>Pseudomonadota</taxon>
        <taxon>Betaproteobacteria</taxon>
        <taxon>Burkholderiales</taxon>
        <taxon>Comamonadaceae</taxon>
        <taxon>Pseudacidovorax</taxon>
    </lineage>
</organism>
<dbReference type="EMBL" id="QQAV01000010">
    <property type="protein sequence ID" value="RDI20744.1"/>
    <property type="molecule type" value="Genomic_DNA"/>
</dbReference>
<accession>A0A370F9X3</accession>
<protein>
    <submittedName>
        <fullName evidence="2">Small terminase subunit</fullName>
    </submittedName>
</protein>
<sequence length="316" mass="33626">MLSPAQRHRARVLQEKAQQQAAAADPHGELTGDAYQLMLAKLAADRRHLKGLQSITRKCEVKAQLLPAYFDWIAEALRSGTGAQDRVLSTCMVWAIDAGAYTLALDIAAYVLAHGLTLPDQFERTPAVAVIDELSTAYLTGKWAPLEVGQTDDGKPALVGTPYSSASPAEQLATTARLLMRALELTTGHDAPDQARAKLHKAIAYAALGKVQTAEDPDLAALSPERLAVAQEHLQRALQLASDSGVKKDIERVTRRAAALQAQTEAEAKGQASAQLQPDSAAKPAAPAASSTSTEHPADPPRPRTPKRGPAKSRGH</sequence>
<feature type="compositionally biased region" description="Low complexity" evidence="1">
    <location>
        <begin position="278"/>
        <end position="295"/>
    </location>
</feature>
<evidence type="ECO:0000313" key="3">
    <source>
        <dbReference type="Proteomes" id="UP000255265"/>
    </source>
</evidence>
<name>A0A370F9X3_9BURK</name>
<dbReference type="OrthoDB" id="8562788at2"/>
<dbReference type="Pfam" id="PF05944">
    <property type="entry name" value="Phage_term_smal"/>
    <property type="match status" value="1"/>
</dbReference>
<keyword evidence="3" id="KW-1185">Reference proteome</keyword>
<gene>
    <name evidence="2" type="ORF">DFR41_110152</name>
</gene>
<proteinExistence type="predicted"/>
<dbReference type="RefSeq" id="WP_114804252.1">
    <property type="nucleotide sequence ID" value="NZ_QQAV01000010.1"/>
</dbReference>
<feature type="compositionally biased region" description="Basic residues" evidence="1">
    <location>
        <begin position="304"/>
        <end position="316"/>
    </location>
</feature>
<dbReference type="GO" id="GO:0004519">
    <property type="term" value="F:endonuclease activity"/>
    <property type="evidence" value="ECO:0007669"/>
    <property type="project" value="InterPro"/>
</dbReference>
<dbReference type="InterPro" id="IPR010270">
    <property type="entry name" value="Phage_P2_GpM"/>
</dbReference>
<dbReference type="Proteomes" id="UP000255265">
    <property type="component" value="Unassembled WGS sequence"/>
</dbReference>
<evidence type="ECO:0000256" key="1">
    <source>
        <dbReference type="SAM" id="MobiDB-lite"/>
    </source>
</evidence>
<dbReference type="GO" id="GO:0003677">
    <property type="term" value="F:DNA binding"/>
    <property type="evidence" value="ECO:0007669"/>
    <property type="project" value="InterPro"/>
</dbReference>
<dbReference type="AlphaFoldDB" id="A0A370F9X3"/>